<dbReference type="EMBL" id="LSSN01001585">
    <property type="protein sequence ID" value="OMJ19073.1"/>
    <property type="molecule type" value="Genomic_DNA"/>
</dbReference>
<dbReference type="Proteomes" id="UP000187283">
    <property type="component" value="Unassembled WGS sequence"/>
</dbReference>
<protein>
    <submittedName>
        <fullName evidence="1">Uncharacterized protein</fullName>
    </submittedName>
</protein>
<gene>
    <name evidence="1" type="ORF">AYI70_g4958</name>
</gene>
<accession>A0A1R1XWN2</accession>
<organism evidence="1 2">
    <name type="scientific">Smittium culicis</name>
    <dbReference type="NCBI Taxonomy" id="133412"/>
    <lineage>
        <taxon>Eukaryota</taxon>
        <taxon>Fungi</taxon>
        <taxon>Fungi incertae sedis</taxon>
        <taxon>Zoopagomycota</taxon>
        <taxon>Kickxellomycotina</taxon>
        <taxon>Harpellomycetes</taxon>
        <taxon>Harpellales</taxon>
        <taxon>Legeriomycetaceae</taxon>
        <taxon>Smittium</taxon>
    </lineage>
</organism>
<keyword evidence="2" id="KW-1185">Reference proteome</keyword>
<reference evidence="1 2" key="1">
    <citation type="submission" date="2017-01" db="EMBL/GenBank/DDBJ databases">
        <authorList>
            <person name="Mah S.A."/>
            <person name="Swanson W.J."/>
            <person name="Moy G.W."/>
            <person name="Vacquier V.D."/>
        </authorList>
    </citation>
    <scope>NUCLEOTIDE SEQUENCE [LARGE SCALE GENOMIC DNA]</scope>
    <source>
        <strain evidence="1 2">GSMNP</strain>
    </source>
</reference>
<proteinExistence type="predicted"/>
<dbReference type="AlphaFoldDB" id="A0A1R1XWN2"/>
<sequence>MPQSGLHNELPTAQNYTELTKKDTLPVDWMNILRSSKEEFGDQNEIVVNLPKDDFKYKYGFNNRKSDVGTTEPVDLANTCTTNNPPIDRYSLIVDEDFEKPKHC</sequence>
<comment type="caution">
    <text evidence="1">The sequence shown here is derived from an EMBL/GenBank/DDBJ whole genome shotgun (WGS) entry which is preliminary data.</text>
</comment>
<evidence type="ECO:0000313" key="1">
    <source>
        <dbReference type="EMBL" id="OMJ19073.1"/>
    </source>
</evidence>
<dbReference type="OrthoDB" id="5600212at2759"/>
<evidence type="ECO:0000313" key="2">
    <source>
        <dbReference type="Proteomes" id="UP000187283"/>
    </source>
</evidence>
<name>A0A1R1XWN2_9FUNG</name>